<keyword evidence="4" id="KW-1185">Reference proteome</keyword>
<dbReference type="EMBL" id="ARYL01000001">
    <property type="protein sequence ID" value="KDA04229.1"/>
    <property type="molecule type" value="Genomic_DNA"/>
</dbReference>
<dbReference type="PATRIC" id="fig|1280953.3.peg.9"/>
<evidence type="ECO:0000313" key="4">
    <source>
        <dbReference type="Proteomes" id="UP000024942"/>
    </source>
</evidence>
<reference evidence="3 4" key="1">
    <citation type="journal article" date="2014" name="Antonie Van Leeuwenhoek">
        <title>Hyphomonas beringensis sp. nov. and Hyphomonas chukchiensis sp. nov., isolated from surface seawater of the Bering Sea and Chukchi Sea.</title>
        <authorList>
            <person name="Li C."/>
            <person name="Lai Q."/>
            <person name="Li G."/>
            <person name="Dong C."/>
            <person name="Wang J."/>
            <person name="Liao Y."/>
            <person name="Shao Z."/>
        </authorList>
    </citation>
    <scope>NUCLEOTIDE SEQUENCE [LARGE SCALE GENOMIC DNA]</scope>
    <source>
        <strain evidence="3 4">SCH89</strain>
    </source>
</reference>
<evidence type="ECO:0000259" key="2">
    <source>
        <dbReference type="Pfam" id="PF13476"/>
    </source>
</evidence>
<accession>A0A059GBW3</accession>
<dbReference type="InterPro" id="IPR027417">
    <property type="entry name" value="P-loop_NTPase"/>
</dbReference>
<gene>
    <name evidence="3" type="ORF">HOC_00050</name>
</gene>
<dbReference type="OrthoDB" id="9795626at2"/>
<evidence type="ECO:0000313" key="3">
    <source>
        <dbReference type="EMBL" id="KDA04229.1"/>
    </source>
</evidence>
<dbReference type="NCBIfam" id="TIGR03185">
    <property type="entry name" value="DNA_S_dndD"/>
    <property type="match status" value="1"/>
</dbReference>
<dbReference type="GO" id="GO:0006302">
    <property type="term" value="P:double-strand break repair"/>
    <property type="evidence" value="ECO:0007669"/>
    <property type="project" value="InterPro"/>
</dbReference>
<dbReference type="AlphaFoldDB" id="A0A059GBW3"/>
<feature type="domain" description="Rad50/SbcC-type AAA" evidence="2">
    <location>
        <begin position="5"/>
        <end position="234"/>
    </location>
</feature>
<dbReference type="GO" id="GO:0016887">
    <property type="term" value="F:ATP hydrolysis activity"/>
    <property type="evidence" value="ECO:0007669"/>
    <property type="project" value="InterPro"/>
</dbReference>
<dbReference type="PANTHER" id="PTHR32114:SF2">
    <property type="entry name" value="ABC TRANSPORTER ABCH.3"/>
    <property type="match status" value="1"/>
</dbReference>
<dbReference type="Gene3D" id="3.40.50.300">
    <property type="entry name" value="P-loop containing nucleotide triphosphate hydrolases"/>
    <property type="match status" value="2"/>
</dbReference>
<organism evidence="3 4">
    <name type="scientific">Hyphomonas oceanitis SCH89</name>
    <dbReference type="NCBI Taxonomy" id="1280953"/>
    <lineage>
        <taxon>Bacteria</taxon>
        <taxon>Pseudomonadati</taxon>
        <taxon>Pseudomonadota</taxon>
        <taxon>Alphaproteobacteria</taxon>
        <taxon>Hyphomonadales</taxon>
        <taxon>Hyphomonadaceae</taxon>
        <taxon>Hyphomonas</taxon>
    </lineage>
</organism>
<dbReference type="InterPro" id="IPR038729">
    <property type="entry name" value="Rad50/SbcC_AAA"/>
</dbReference>
<dbReference type="Proteomes" id="UP000024942">
    <property type="component" value="Unassembled WGS sequence"/>
</dbReference>
<proteinExistence type="predicted"/>
<dbReference type="eggNOG" id="COG0419">
    <property type="taxonomic scope" value="Bacteria"/>
</dbReference>
<dbReference type="STRING" id="1280953.HOC_00050"/>
<dbReference type="Pfam" id="PF13476">
    <property type="entry name" value="AAA_23"/>
    <property type="match status" value="1"/>
</dbReference>
<dbReference type="SUPFAM" id="SSF52540">
    <property type="entry name" value="P-loop containing nucleoside triphosphate hydrolases"/>
    <property type="match status" value="1"/>
</dbReference>
<dbReference type="PANTHER" id="PTHR32114">
    <property type="entry name" value="ABC TRANSPORTER ABCH.3"/>
    <property type="match status" value="1"/>
</dbReference>
<protein>
    <recommendedName>
        <fullName evidence="2">Rad50/SbcC-type AAA domain-containing protein</fullName>
    </recommendedName>
</protein>
<keyword evidence="1" id="KW-0175">Coiled coil</keyword>
<evidence type="ECO:0000256" key="1">
    <source>
        <dbReference type="SAM" id="Coils"/>
    </source>
</evidence>
<sequence>MILEKLALTNFGLYGGDNQFDLAPGRNGDKPVILVRGHNGGGKTTFLEAVRLALYGKRALGVRVARSDYEAYLLRRIYALAPERSASVRLEFSRAEEGRLVQYCVTRSWAARGASVIESMELLRGGELVDDMPSEDWDHYLEDMIPSGISQLFFFDGEKIQDIADGASTDGLRDAVRSLLGLDLIDQLRSDLALYTARRNPSATGPDVAAIERDLREAREELAILEENAAQDRANRDRAERRILKAQRAFDAEGGTVALDRSGLKQTIKEVEKRIDWLRGDLRRLAESPLPLGLAPKLLLRLAERAAAGGAGINKDAIVAFLDAFETMQAGKASKRPSWTKGHFDALRQYLDKEEEGLPESELDADPVWIISRIECIDDDLRAQAAKLAGELDTALKRQSRLKKQLRNFDESAANETLEVLRAAEYDRGRAEAQLAEREKATATLRNRIGQLEKERSRAIDVEFDATLASHKVDLGERARAALAAYEKRVLGRRIEQLSTHFVDCFNGLIRKKRLLENVTVDPHTFEIALVGEDGVEIPKEALSAGERQIFAISMLWALGQTSGRDLPMIIDTPLSRLDRAHRRALIKDYVPNASRQVILLCTDSELTSDLDKLVSPYVARRYEIGVGQGNRWTEVVEQAPEAAYAHQ</sequence>
<dbReference type="RefSeq" id="WP_051624365.1">
    <property type="nucleotide sequence ID" value="NZ_ARYL01000001.1"/>
</dbReference>
<feature type="coiled-coil region" evidence="1">
    <location>
        <begin position="208"/>
        <end position="288"/>
    </location>
</feature>
<name>A0A059GBW3_9PROT</name>
<dbReference type="InterPro" id="IPR017599">
    <property type="entry name" value="DNA_S_DndD"/>
</dbReference>
<comment type="caution">
    <text evidence="3">The sequence shown here is derived from an EMBL/GenBank/DDBJ whole genome shotgun (WGS) entry which is preliminary data.</text>
</comment>